<comment type="caution">
    <text evidence="1">The sequence shown here is derived from an EMBL/GenBank/DDBJ whole genome shotgun (WGS) entry which is preliminary data.</text>
</comment>
<protein>
    <submittedName>
        <fullName evidence="1">Uncharacterized protein</fullName>
    </submittedName>
</protein>
<dbReference type="Proteomes" id="UP001157502">
    <property type="component" value="Chromosome 34"/>
</dbReference>
<organism evidence="1 2">
    <name type="scientific">Dallia pectoralis</name>
    <name type="common">Alaska blackfish</name>
    <dbReference type="NCBI Taxonomy" id="75939"/>
    <lineage>
        <taxon>Eukaryota</taxon>
        <taxon>Metazoa</taxon>
        <taxon>Chordata</taxon>
        <taxon>Craniata</taxon>
        <taxon>Vertebrata</taxon>
        <taxon>Euteleostomi</taxon>
        <taxon>Actinopterygii</taxon>
        <taxon>Neopterygii</taxon>
        <taxon>Teleostei</taxon>
        <taxon>Protacanthopterygii</taxon>
        <taxon>Esociformes</taxon>
        <taxon>Umbridae</taxon>
        <taxon>Dallia</taxon>
    </lineage>
</organism>
<keyword evidence="2" id="KW-1185">Reference proteome</keyword>
<gene>
    <name evidence="1" type="ORF">DPEC_G00338490</name>
</gene>
<accession>A0ACC2F4N6</accession>
<evidence type="ECO:0000313" key="1">
    <source>
        <dbReference type="EMBL" id="KAJ7986299.1"/>
    </source>
</evidence>
<evidence type="ECO:0000313" key="2">
    <source>
        <dbReference type="Proteomes" id="UP001157502"/>
    </source>
</evidence>
<proteinExistence type="predicted"/>
<name>A0ACC2F4N6_DALPE</name>
<reference evidence="1" key="1">
    <citation type="submission" date="2021-05" db="EMBL/GenBank/DDBJ databases">
        <authorList>
            <person name="Pan Q."/>
            <person name="Jouanno E."/>
            <person name="Zahm M."/>
            <person name="Klopp C."/>
            <person name="Cabau C."/>
            <person name="Louis A."/>
            <person name="Berthelot C."/>
            <person name="Parey E."/>
            <person name="Roest Crollius H."/>
            <person name="Montfort J."/>
            <person name="Robinson-Rechavi M."/>
            <person name="Bouchez O."/>
            <person name="Lampietro C."/>
            <person name="Lopez Roques C."/>
            <person name="Donnadieu C."/>
            <person name="Postlethwait J."/>
            <person name="Bobe J."/>
            <person name="Dillon D."/>
            <person name="Chandos A."/>
            <person name="von Hippel F."/>
            <person name="Guiguen Y."/>
        </authorList>
    </citation>
    <scope>NUCLEOTIDE SEQUENCE</scope>
    <source>
        <strain evidence="1">YG-Jan2019</strain>
    </source>
</reference>
<dbReference type="EMBL" id="CM055761">
    <property type="protein sequence ID" value="KAJ7986299.1"/>
    <property type="molecule type" value="Genomic_DNA"/>
</dbReference>
<sequence>MKMPVKRALRLERPGNTPDKRRAPDRNYSPITGTRQMSPTAMSPAGKAKASEKTAHLNKLRGPQTEVDELHAIGSKLEGSVAEFLKARRELEQIVAAEGSSELKTFFSRGSAELKTELRRHRELTAQSESSGKVERADQTLVRAVVQTGSSAEFLKAIMGL</sequence>